<feature type="compositionally biased region" description="Basic and acidic residues" evidence="6">
    <location>
        <begin position="228"/>
        <end position="269"/>
    </location>
</feature>
<organism evidence="8 9">
    <name type="scientific">Clytia hemisphaerica</name>
    <dbReference type="NCBI Taxonomy" id="252671"/>
    <lineage>
        <taxon>Eukaryota</taxon>
        <taxon>Metazoa</taxon>
        <taxon>Cnidaria</taxon>
        <taxon>Hydrozoa</taxon>
        <taxon>Hydroidolina</taxon>
        <taxon>Leptothecata</taxon>
        <taxon>Obeliida</taxon>
        <taxon>Clytiidae</taxon>
        <taxon>Clytia</taxon>
    </lineage>
</organism>
<feature type="compositionally biased region" description="Polar residues" evidence="6">
    <location>
        <begin position="270"/>
        <end position="285"/>
    </location>
</feature>
<name>A0A7M5UQM5_9CNID</name>
<feature type="repeat" description="ANK" evidence="5">
    <location>
        <begin position="757"/>
        <end position="789"/>
    </location>
</feature>
<dbReference type="PROSITE" id="PS50297">
    <property type="entry name" value="ANK_REP_REGION"/>
    <property type="match status" value="2"/>
</dbReference>
<dbReference type="OrthoDB" id="10071877at2759"/>
<dbReference type="PANTHER" id="PTHR24198">
    <property type="entry name" value="ANKYRIN REPEAT AND PROTEIN KINASE DOMAIN-CONTAINING PROTEIN"/>
    <property type="match status" value="1"/>
</dbReference>
<feature type="compositionally biased region" description="Basic and acidic residues" evidence="6">
    <location>
        <begin position="340"/>
        <end position="356"/>
    </location>
</feature>
<dbReference type="SUPFAM" id="SSF54160">
    <property type="entry name" value="Chromo domain-like"/>
    <property type="match status" value="1"/>
</dbReference>
<dbReference type="InterPro" id="IPR002110">
    <property type="entry name" value="Ankyrin_rpt"/>
</dbReference>
<evidence type="ECO:0000313" key="9">
    <source>
        <dbReference type="Proteomes" id="UP000594262"/>
    </source>
</evidence>
<comment type="subcellular location">
    <subcellularLocation>
        <location evidence="1">Nucleus</location>
    </subcellularLocation>
</comment>
<evidence type="ECO:0000256" key="6">
    <source>
        <dbReference type="SAM" id="MobiDB-lite"/>
    </source>
</evidence>
<feature type="compositionally biased region" description="Basic and acidic residues" evidence="6">
    <location>
        <begin position="114"/>
        <end position="123"/>
    </location>
</feature>
<feature type="region of interest" description="Disordered" evidence="6">
    <location>
        <begin position="586"/>
        <end position="605"/>
    </location>
</feature>
<dbReference type="Gene3D" id="1.25.40.20">
    <property type="entry name" value="Ankyrin repeat-containing domain"/>
    <property type="match status" value="1"/>
</dbReference>
<dbReference type="CDD" id="cd00024">
    <property type="entry name" value="CD_CSD"/>
    <property type="match status" value="1"/>
</dbReference>
<feature type="compositionally biased region" description="Low complexity" evidence="6">
    <location>
        <begin position="451"/>
        <end position="463"/>
    </location>
</feature>
<dbReference type="EnsemblMetazoa" id="CLYHEMT002632.2">
    <property type="protein sequence ID" value="CLYHEMP002632.2"/>
    <property type="gene ID" value="CLYHEMG002632"/>
</dbReference>
<dbReference type="SUPFAM" id="SSF48403">
    <property type="entry name" value="Ankyrin repeat"/>
    <property type="match status" value="1"/>
</dbReference>
<feature type="compositionally biased region" description="Polar residues" evidence="6">
    <location>
        <begin position="360"/>
        <end position="405"/>
    </location>
</feature>
<evidence type="ECO:0000313" key="8">
    <source>
        <dbReference type="EnsemblMetazoa" id="CLYHEMP002632.1"/>
    </source>
</evidence>
<dbReference type="SMART" id="SM00298">
    <property type="entry name" value="CHROMO"/>
    <property type="match status" value="1"/>
</dbReference>
<dbReference type="Proteomes" id="UP000594262">
    <property type="component" value="Unplaced"/>
</dbReference>
<keyword evidence="3 5" id="KW-0040">ANK repeat</keyword>
<dbReference type="InterPro" id="IPR023779">
    <property type="entry name" value="Chromodomain_CS"/>
</dbReference>
<dbReference type="PROSITE" id="PS00598">
    <property type="entry name" value="CHROMO_1"/>
    <property type="match status" value="1"/>
</dbReference>
<feature type="compositionally biased region" description="Basic and acidic residues" evidence="6">
    <location>
        <begin position="135"/>
        <end position="145"/>
    </location>
</feature>
<dbReference type="Pfam" id="PF12796">
    <property type="entry name" value="Ank_2"/>
    <property type="match status" value="1"/>
</dbReference>
<dbReference type="EnsemblMetazoa" id="CLYHEMT002632.1">
    <property type="protein sequence ID" value="CLYHEMP002632.1"/>
    <property type="gene ID" value="CLYHEMG002632"/>
</dbReference>
<evidence type="ECO:0000259" key="7">
    <source>
        <dbReference type="PROSITE" id="PS50013"/>
    </source>
</evidence>
<feature type="compositionally biased region" description="Polar residues" evidence="6">
    <location>
        <begin position="586"/>
        <end position="603"/>
    </location>
</feature>
<dbReference type="RefSeq" id="XP_066929799.1">
    <property type="nucleotide sequence ID" value="XM_067073698.1"/>
</dbReference>
<proteinExistence type="predicted"/>
<dbReference type="Pfam" id="PF00385">
    <property type="entry name" value="Chromo"/>
    <property type="match status" value="1"/>
</dbReference>
<dbReference type="Gene3D" id="2.40.50.40">
    <property type="match status" value="1"/>
</dbReference>
<dbReference type="PANTHER" id="PTHR24198:SF165">
    <property type="entry name" value="ANKYRIN REPEAT-CONTAINING PROTEIN-RELATED"/>
    <property type="match status" value="1"/>
</dbReference>
<evidence type="ECO:0000256" key="2">
    <source>
        <dbReference type="ARBA" id="ARBA00022737"/>
    </source>
</evidence>
<evidence type="ECO:0000256" key="1">
    <source>
        <dbReference type="ARBA" id="ARBA00004123"/>
    </source>
</evidence>
<feature type="domain" description="Chromo" evidence="7">
    <location>
        <begin position="14"/>
        <end position="75"/>
    </location>
</feature>
<dbReference type="InterPro" id="IPR000953">
    <property type="entry name" value="Chromo/chromo_shadow_dom"/>
</dbReference>
<dbReference type="InterPro" id="IPR023780">
    <property type="entry name" value="Chromo_domain"/>
</dbReference>
<evidence type="ECO:0000256" key="3">
    <source>
        <dbReference type="ARBA" id="ARBA00023043"/>
    </source>
</evidence>
<dbReference type="GeneID" id="136817358"/>
<dbReference type="InterPro" id="IPR036770">
    <property type="entry name" value="Ankyrin_rpt-contain_sf"/>
</dbReference>
<dbReference type="SMART" id="SM00248">
    <property type="entry name" value="ANK"/>
    <property type="match status" value="3"/>
</dbReference>
<dbReference type="InterPro" id="IPR016197">
    <property type="entry name" value="Chromo-like_dom_sf"/>
</dbReference>
<feature type="compositionally biased region" description="Basic residues" evidence="6">
    <location>
        <begin position="71"/>
        <end position="80"/>
    </location>
</feature>
<dbReference type="GO" id="GO:0005634">
    <property type="term" value="C:nucleus"/>
    <property type="evidence" value="ECO:0007669"/>
    <property type="project" value="UniProtKB-SubCell"/>
</dbReference>
<keyword evidence="9" id="KW-1185">Reference proteome</keyword>
<sequence>MSKEVTDSTEEEFYEVDKIIDSKIDEATGRYRYLIRWKGFSPEYDTWEPKENLSLCLDLLEKFKEDKKEKKRLLKNKKKSFPPPIQIKPEPTSDRKSSTSSSSGNESEDGNEESGTKKNKLDPNLEGLTRKQKRQYLEVLERSKTDVISPTSSTSSPGPLSNRNETESSDSDTLSQLKKKHKKKKMVIDSEPDEEGSKDESSQPMEIDEPGPSKMKKKKPSEILDNLLRPDNENASEASKRKSEASKKNPEASKTTEKPSKTKPSEKDNGSSSYKPLFSQLQEQTEPIEGSPTSSQTKKKSLKKVPGNIQYEEQQSDSNSNNSPLASPLGISRKQNASKINEKIKNLQQVVRDKRVAGGNLTSKPPLNKQLSVDSAKQSISQPTPTPLSQTSAPAPKTSANNILNVLSGMQLGSKSTSSTQKPSTENATTSTKQPVHRSNSLPSTNTVAPTENTSKTSTQNNKKTTDKIPSASTQKKSKNKKLSLQEYQAKKQHGSSSNDEGGMMFEFTRLPSSSSLSKASGPIRTQNSSDNAVIIPPKPVEQRRPSASKPTQPAPRVPAREQLATGGDVIGNILDAIQPNQIGRTANATSSNVSQNDASLSEGTEEDIILEDVGGEDSELDGEFDDDLEECSGDEDFFEATPYTNHLSLPAANALPIDLPVINEYILKGEEQCLIQSFIKAELINEYVDGQDTLLMKAVMECNPAMVRTILEKGANPNIPSINTKTPLHMAVELQQKKIVSMLLQQGAHLNMQTRDGKSALDVACSVGSIEIVQLLLVHGADVKPTLDTLKKTIRTKSSPPEHLLNIIGSTLNSHYEKLSETVRKIYSNLITSTRMQLGACLMSTRCISPKEYGGTHTFYFDPSEINVIDKHQNVVMVAIPVIFERNGQVRVVLDLEKNGVTNVILGPEDIPPKLASIPAVDSSNLVHILFPNKGYNTLQILTDVESSYNILVSVYAVTFGKANVITHS</sequence>
<feature type="compositionally biased region" description="Low complexity" evidence="6">
    <location>
        <begin position="414"/>
        <end position="425"/>
    </location>
</feature>
<evidence type="ECO:0000256" key="4">
    <source>
        <dbReference type="ARBA" id="ARBA00023242"/>
    </source>
</evidence>
<feature type="repeat" description="ANK" evidence="5">
    <location>
        <begin position="724"/>
        <end position="756"/>
    </location>
</feature>
<keyword evidence="2" id="KW-0677">Repeat</keyword>
<dbReference type="PROSITE" id="PS50088">
    <property type="entry name" value="ANK_REPEAT"/>
    <property type="match status" value="2"/>
</dbReference>
<protein>
    <recommendedName>
        <fullName evidence="7">Chromo domain-containing protein</fullName>
    </recommendedName>
</protein>
<dbReference type="PROSITE" id="PS50013">
    <property type="entry name" value="CHROMO_2"/>
    <property type="match status" value="1"/>
</dbReference>
<keyword evidence="4" id="KW-0539">Nucleus</keyword>
<evidence type="ECO:0000256" key="5">
    <source>
        <dbReference type="PROSITE-ProRule" id="PRU00023"/>
    </source>
</evidence>
<dbReference type="AlphaFoldDB" id="A0A7M5UQM5"/>
<accession>A0A7M5UQM5</accession>
<feature type="compositionally biased region" description="Polar residues" evidence="6">
    <location>
        <begin position="426"/>
        <end position="450"/>
    </location>
</feature>
<feature type="region of interest" description="Disordered" evidence="6">
    <location>
        <begin position="71"/>
        <end position="559"/>
    </location>
</feature>
<reference evidence="8" key="1">
    <citation type="submission" date="2021-01" db="UniProtKB">
        <authorList>
            <consortium name="EnsemblMetazoa"/>
        </authorList>
    </citation>
    <scope>IDENTIFICATION</scope>
</reference>